<feature type="signal peptide" evidence="2">
    <location>
        <begin position="1"/>
        <end position="20"/>
    </location>
</feature>
<evidence type="ECO:0000256" key="2">
    <source>
        <dbReference type="SAM" id="SignalP"/>
    </source>
</evidence>
<dbReference type="RefSeq" id="WP_087004839.1">
    <property type="nucleotide sequence ID" value="NZ_FWFF01000003.1"/>
</dbReference>
<feature type="compositionally biased region" description="Low complexity" evidence="1">
    <location>
        <begin position="69"/>
        <end position="93"/>
    </location>
</feature>
<evidence type="ECO:0000313" key="3">
    <source>
        <dbReference type="EMBL" id="SLM93221.1"/>
    </source>
</evidence>
<name>A0A1X6X3H3_9MICO</name>
<protein>
    <submittedName>
        <fullName evidence="3">Putative secreted protein</fullName>
    </submittedName>
</protein>
<gene>
    <name evidence="3" type="ORF">FM105_03570</name>
</gene>
<keyword evidence="4" id="KW-1185">Reference proteome</keyword>
<dbReference type="Proteomes" id="UP000196581">
    <property type="component" value="Unassembled WGS sequence"/>
</dbReference>
<feature type="region of interest" description="Disordered" evidence="1">
    <location>
        <begin position="62"/>
        <end position="93"/>
    </location>
</feature>
<feature type="chain" id="PRO_5038814408" evidence="2">
    <location>
        <begin position="21"/>
        <end position="302"/>
    </location>
</feature>
<dbReference type="EMBL" id="FWFF01000003">
    <property type="protein sequence ID" value="SLM93221.1"/>
    <property type="molecule type" value="Genomic_DNA"/>
</dbReference>
<proteinExistence type="predicted"/>
<organism evidence="3 4">
    <name type="scientific">Brevibacterium yomogidense</name>
    <dbReference type="NCBI Taxonomy" id="946573"/>
    <lineage>
        <taxon>Bacteria</taxon>
        <taxon>Bacillati</taxon>
        <taxon>Actinomycetota</taxon>
        <taxon>Actinomycetes</taxon>
        <taxon>Micrococcales</taxon>
        <taxon>Brevibacteriaceae</taxon>
        <taxon>Brevibacterium</taxon>
    </lineage>
</organism>
<dbReference type="AlphaFoldDB" id="A0A1X6X3H3"/>
<dbReference type="SUPFAM" id="SSF52266">
    <property type="entry name" value="SGNH hydrolase"/>
    <property type="match status" value="1"/>
</dbReference>
<accession>A0A1X6X3H3</accession>
<dbReference type="InterPro" id="IPR036514">
    <property type="entry name" value="SGNH_hydro_sf"/>
</dbReference>
<keyword evidence="2" id="KW-0732">Signal</keyword>
<evidence type="ECO:0000256" key="1">
    <source>
        <dbReference type="SAM" id="MobiDB-lite"/>
    </source>
</evidence>
<dbReference type="Gene3D" id="3.40.50.1110">
    <property type="entry name" value="SGNH hydrolase"/>
    <property type="match status" value="1"/>
</dbReference>
<reference evidence="4" key="1">
    <citation type="submission" date="2017-02" db="EMBL/GenBank/DDBJ databases">
        <authorList>
            <person name="Dridi B."/>
        </authorList>
    </citation>
    <scope>NUCLEOTIDE SEQUENCE [LARGE SCALE GENOMIC DNA]</scope>
    <source>
        <strain evidence="4">B Co 03.10</strain>
    </source>
</reference>
<evidence type="ECO:0000313" key="4">
    <source>
        <dbReference type="Proteomes" id="UP000196581"/>
    </source>
</evidence>
<sequence>MRRKTAVGLLCTVAAPTVLAGAASGLLRLQAGRLRRAFTAAADASDAPGTRMVSEPPAFITASADGSLSGASPTDGSSADDTSPTDPSRAGEAPAAALAVLGDSWVAGSAPGDPARLLSRGLASLLGTRVHLSAFAEPSARAEALITQVDRTLADPHLRTSGGPRIAVVSMGTADIVFPVTGSITLGVLSSALTRLDRAGFAVVVLCCPNLSSLPGLRDPLRTVLRRSSRVLAGSQWLAALAAGALPLSVTSILSGTSHGGLVDPSGQRPSPLGRRQLAAAILHEIAQRYALPQYSRAGDDA</sequence>